<accession>A0ABX9K967</accession>
<evidence type="ECO:0000313" key="2">
    <source>
        <dbReference type="EMBL" id="REG36156.1"/>
    </source>
</evidence>
<gene>
    <name evidence="2" type="ORF">ATI61_102533</name>
</gene>
<dbReference type="GO" id="GO:0016829">
    <property type="term" value="F:lyase activity"/>
    <property type="evidence" value="ECO:0007669"/>
    <property type="project" value="UniProtKB-KW"/>
</dbReference>
<reference evidence="2 3" key="1">
    <citation type="submission" date="2018-08" db="EMBL/GenBank/DDBJ databases">
        <title>Genomic Encyclopedia of Archaeal and Bacterial Type Strains, Phase II (KMG-II): from individual species to whole genera.</title>
        <authorList>
            <person name="Goeker M."/>
        </authorList>
    </citation>
    <scope>NUCLEOTIDE SEQUENCE [LARGE SCALE GENOMIC DNA]</scope>
    <source>
        <strain evidence="2 3">DSM 2261</strain>
    </source>
</reference>
<feature type="domain" description="VOC" evidence="1">
    <location>
        <begin position="6"/>
        <end position="122"/>
    </location>
</feature>
<sequence>MDSDQLLSSFVKVLVSDPERSAKFYEALGFKRTQAAPPFIHLQWEKQAEVYLVTLPPVVKLEGQRGLGVLLGFRIGAVDLQEVASRARAQGAHVEGPTVQPWFTREIIVTDPDGYRLNFIEPA</sequence>
<protein>
    <submittedName>
        <fullName evidence="2">Lactoylglutathione lyase</fullName>
    </submittedName>
</protein>
<organism evidence="2 3">
    <name type="scientific">Archangium gephyra</name>
    <dbReference type="NCBI Taxonomy" id="48"/>
    <lineage>
        <taxon>Bacteria</taxon>
        <taxon>Pseudomonadati</taxon>
        <taxon>Myxococcota</taxon>
        <taxon>Myxococcia</taxon>
        <taxon>Myxococcales</taxon>
        <taxon>Cystobacterineae</taxon>
        <taxon>Archangiaceae</taxon>
        <taxon>Archangium</taxon>
    </lineage>
</organism>
<dbReference type="RefSeq" id="WP_047859005.1">
    <property type="nucleotide sequence ID" value="NZ_CP011509.1"/>
</dbReference>
<dbReference type="Pfam" id="PF00903">
    <property type="entry name" value="Glyoxalase"/>
    <property type="match status" value="1"/>
</dbReference>
<proteinExistence type="predicted"/>
<dbReference type="InterPro" id="IPR004360">
    <property type="entry name" value="Glyas_Fos-R_dOase_dom"/>
</dbReference>
<dbReference type="PROSITE" id="PS51819">
    <property type="entry name" value="VOC"/>
    <property type="match status" value="1"/>
</dbReference>
<keyword evidence="2" id="KW-0456">Lyase</keyword>
<keyword evidence="3" id="KW-1185">Reference proteome</keyword>
<dbReference type="EMBL" id="QUMU01000002">
    <property type="protein sequence ID" value="REG36156.1"/>
    <property type="molecule type" value="Genomic_DNA"/>
</dbReference>
<dbReference type="InterPro" id="IPR029068">
    <property type="entry name" value="Glyas_Bleomycin-R_OHBP_Dase"/>
</dbReference>
<dbReference type="SUPFAM" id="SSF54593">
    <property type="entry name" value="Glyoxalase/Bleomycin resistance protein/Dihydroxybiphenyl dioxygenase"/>
    <property type="match status" value="1"/>
</dbReference>
<dbReference type="InterPro" id="IPR037523">
    <property type="entry name" value="VOC_core"/>
</dbReference>
<evidence type="ECO:0000313" key="3">
    <source>
        <dbReference type="Proteomes" id="UP000256345"/>
    </source>
</evidence>
<name>A0ABX9K967_9BACT</name>
<dbReference type="Gene3D" id="3.10.180.10">
    <property type="entry name" value="2,3-Dihydroxybiphenyl 1,2-Dioxygenase, domain 1"/>
    <property type="match status" value="1"/>
</dbReference>
<dbReference type="CDD" id="cd06587">
    <property type="entry name" value="VOC"/>
    <property type="match status" value="1"/>
</dbReference>
<comment type="caution">
    <text evidence="2">The sequence shown here is derived from an EMBL/GenBank/DDBJ whole genome shotgun (WGS) entry which is preliminary data.</text>
</comment>
<dbReference type="Proteomes" id="UP000256345">
    <property type="component" value="Unassembled WGS sequence"/>
</dbReference>
<evidence type="ECO:0000259" key="1">
    <source>
        <dbReference type="PROSITE" id="PS51819"/>
    </source>
</evidence>